<organism evidence="1 2">
    <name type="scientific">Gillisia hiemivivida</name>
    <dbReference type="NCBI Taxonomy" id="291190"/>
    <lineage>
        <taxon>Bacteria</taxon>
        <taxon>Pseudomonadati</taxon>
        <taxon>Bacteroidota</taxon>
        <taxon>Flavobacteriia</taxon>
        <taxon>Flavobacteriales</taxon>
        <taxon>Flavobacteriaceae</taxon>
        <taxon>Gillisia</taxon>
    </lineage>
</organism>
<dbReference type="PANTHER" id="PTHR17985:SF8">
    <property type="entry name" value="TRANSPORT AND GOLGI ORGANIZATION PROTEIN 2 HOMOLOG"/>
    <property type="match status" value="1"/>
</dbReference>
<dbReference type="PANTHER" id="PTHR17985">
    <property type="entry name" value="SER/THR-RICH PROTEIN T10 IN DGCR REGION"/>
    <property type="match status" value="1"/>
</dbReference>
<proteinExistence type="predicted"/>
<dbReference type="AlphaFoldDB" id="A0A5C6ZPD3"/>
<dbReference type="Proteomes" id="UP000321367">
    <property type="component" value="Unassembled WGS sequence"/>
</dbReference>
<comment type="caution">
    <text evidence="1">The sequence shown here is derived from an EMBL/GenBank/DDBJ whole genome shotgun (WGS) entry which is preliminary data.</text>
</comment>
<dbReference type="EMBL" id="VORY01000019">
    <property type="protein sequence ID" value="TXD92600.1"/>
    <property type="molecule type" value="Genomic_DNA"/>
</dbReference>
<evidence type="ECO:0000313" key="2">
    <source>
        <dbReference type="Proteomes" id="UP000321367"/>
    </source>
</evidence>
<accession>A0A5C6ZPD3</accession>
<reference evidence="1 2" key="1">
    <citation type="submission" date="2019-08" db="EMBL/GenBank/DDBJ databases">
        <title>Genome sequence of Gillisia hiemivivida IC154 (type strain).</title>
        <authorList>
            <person name="Bowman J.P."/>
        </authorList>
    </citation>
    <scope>NUCLEOTIDE SEQUENCE [LARGE SCALE GENOMIC DNA]</scope>
    <source>
        <strain evidence="1 2">IC154</strain>
    </source>
</reference>
<dbReference type="Pfam" id="PF05742">
    <property type="entry name" value="TANGO2"/>
    <property type="match status" value="1"/>
</dbReference>
<gene>
    <name evidence="1" type="ORF">ES724_13250</name>
</gene>
<name>A0A5C6ZPD3_9FLAO</name>
<dbReference type="OrthoDB" id="4380123at2"/>
<protein>
    <submittedName>
        <fullName evidence="1">NRDE family protein</fullName>
    </submittedName>
</protein>
<evidence type="ECO:0000313" key="1">
    <source>
        <dbReference type="EMBL" id="TXD92600.1"/>
    </source>
</evidence>
<keyword evidence="2" id="KW-1185">Reference proteome</keyword>
<dbReference type="InterPro" id="IPR008551">
    <property type="entry name" value="TANGO2"/>
</dbReference>
<sequence>MCTVTLLPISAKKNGFILTSNRDESAEREALPPDFYSENGIKMLYPKDKLAGGTWIGLSEQKRLICLLNGEFKPHVRETSYRLSRGVVVKDLLAAISIDEAVENYNFKNIEPFTIVAVDWNSGLRFLELVWDGKIKHFKDLDLKSHIWSSSPLYSSEMKTIREQWFLEFQNDKSLSAEALWEFHTSAGIGDANIDVIMDRGFVKTQNISQIEKTSEEIKMKFMDLKDRDIIEIEF</sequence>
<dbReference type="RefSeq" id="WP_146933675.1">
    <property type="nucleotide sequence ID" value="NZ_CBCSHZ010000018.1"/>
</dbReference>